<evidence type="ECO:0000256" key="1">
    <source>
        <dbReference type="ARBA" id="ARBA00004651"/>
    </source>
</evidence>
<dbReference type="Pfam" id="PF03772">
    <property type="entry name" value="Competence"/>
    <property type="match status" value="1"/>
</dbReference>
<accession>A0ABU7Z0N6</accession>
<dbReference type="InterPro" id="IPR004477">
    <property type="entry name" value="ComEC_N"/>
</dbReference>
<evidence type="ECO:0000259" key="7">
    <source>
        <dbReference type="SMART" id="SM00849"/>
    </source>
</evidence>
<feature type="transmembrane region" description="Helical" evidence="6">
    <location>
        <begin position="400"/>
        <end position="430"/>
    </location>
</feature>
<evidence type="ECO:0000256" key="5">
    <source>
        <dbReference type="ARBA" id="ARBA00023136"/>
    </source>
</evidence>
<keyword evidence="9" id="KW-1185">Reference proteome</keyword>
<dbReference type="InterPro" id="IPR004797">
    <property type="entry name" value="Competence_ComEC/Rec2"/>
</dbReference>
<sequence>MLTGIATCLWSPALASQPWLWSALLIGALLWWRGRAVRWIGALAFGFALAGLHAAHALSLQLPVDWEKREVTVQGRVVELPEHQSRRTAFAFRVSDTSDQPAPLRGRLLQLSWYDDYDGAGTGRDRLLAGQQWQLTARVRAPRGLRNPGGFDSEKRALERRLAASGYVGDPEAARLLAPASGLDAWRESMSSRIAGAVEGGGARFIRALALGDTRGLDDADWQVLRANGLTHLVAISGFHVGLVAGFFALVVAGIWWLWPALGRRCPRPVAAAVAGLAGAMLYAAVAGFALPTVRTVLMIAVVAGLRVFRRSTSTFDSLALAAIAILLVDPLAVLGAGFWLSFFGVAWLLWCLPGAGRRPLRDLVSAQGVATLGLLPLSVVLFGQASLVGPLANLLAVPWWSLVVVPLALLGTALEALGAGLGAWPWQLAAWCFERSWSLFEWLADSDLALWWLAEPAWFAMPLAMLGAFWLLLPRGLPGRPLALLLWLPLLLPARHLPARGEAELRVLDVGQGLSVLVRTAHHSLLYDMGPAMPAGFDAGERVVLPALRALGVGQLDLAVVSHGDNDHAGGFDAVRRAVPVGAAYAPEGAPLVGTRPCVAGRAWQWDGVDFRFLHPPPYFPYLGNEASCVLRIQTAHGTALLTGDIGEVIERDLVRRAELEPATSIRAEVVLVAHHGSASASDPGFIVATGARFALVSNGHGNRFGHPKADVMARWHHAGAETRVTSEGGALTVRLVPGGPAVETRRRAHPRLWDAARRTRQAPAAAPAGLSYRPD</sequence>
<dbReference type="EMBL" id="JAXGFP010000006">
    <property type="protein sequence ID" value="MEG3184802.1"/>
    <property type="molecule type" value="Genomic_DNA"/>
</dbReference>
<feature type="transmembrane region" description="Helical" evidence="6">
    <location>
        <begin position="233"/>
        <end position="259"/>
    </location>
</feature>
<evidence type="ECO:0000256" key="4">
    <source>
        <dbReference type="ARBA" id="ARBA00022989"/>
    </source>
</evidence>
<evidence type="ECO:0000313" key="9">
    <source>
        <dbReference type="Proteomes" id="UP001355056"/>
    </source>
</evidence>
<keyword evidence="5 6" id="KW-0472">Membrane</keyword>
<dbReference type="InterPro" id="IPR025405">
    <property type="entry name" value="DUF4131"/>
</dbReference>
<evidence type="ECO:0000313" key="8">
    <source>
        <dbReference type="EMBL" id="MEG3184802.1"/>
    </source>
</evidence>
<feature type="transmembrane region" description="Helical" evidence="6">
    <location>
        <begin position="279"/>
        <end position="306"/>
    </location>
</feature>
<protein>
    <submittedName>
        <fullName evidence="8">DNA internalization-related competence protein ComEC/Rec2</fullName>
    </submittedName>
</protein>
<dbReference type="Pfam" id="PF00753">
    <property type="entry name" value="Lactamase_B"/>
    <property type="match status" value="1"/>
</dbReference>
<gene>
    <name evidence="8" type="ORF">SNE34_12385</name>
</gene>
<name>A0ABU7Z0N6_9GAMM</name>
<evidence type="ECO:0000256" key="2">
    <source>
        <dbReference type="ARBA" id="ARBA00022475"/>
    </source>
</evidence>
<feature type="domain" description="Metallo-beta-lactamase" evidence="7">
    <location>
        <begin position="513"/>
        <end position="676"/>
    </location>
</feature>
<organism evidence="8 9">
    <name type="scientific">Novilysobacter erysipheiresistens</name>
    <dbReference type="NCBI Taxonomy" id="1749332"/>
    <lineage>
        <taxon>Bacteria</taxon>
        <taxon>Pseudomonadati</taxon>
        <taxon>Pseudomonadota</taxon>
        <taxon>Gammaproteobacteria</taxon>
        <taxon>Lysobacterales</taxon>
        <taxon>Lysobacteraceae</taxon>
        <taxon>Novilysobacter</taxon>
    </lineage>
</organism>
<dbReference type="InterPro" id="IPR035681">
    <property type="entry name" value="ComA-like_MBL"/>
</dbReference>
<dbReference type="Proteomes" id="UP001355056">
    <property type="component" value="Unassembled WGS sequence"/>
</dbReference>
<dbReference type="SUPFAM" id="SSF56281">
    <property type="entry name" value="Metallo-hydrolase/oxidoreductase"/>
    <property type="match status" value="1"/>
</dbReference>
<keyword evidence="4 6" id="KW-1133">Transmembrane helix</keyword>
<proteinExistence type="predicted"/>
<feature type="transmembrane region" description="Helical" evidence="6">
    <location>
        <begin position="318"/>
        <end position="351"/>
    </location>
</feature>
<dbReference type="Pfam" id="PF13567">
    <property type="entry name" value="DUF4131"/>
    <property type="match status" value="1"/>
</dbReference>
<dbReference type="NCBIfam" id="TIGR00361">
    <property type="entry name" value="ComEC_Rec2"/>
    <property type="match status" value="1"/>
</dbReference>
<evidence type="ECO:0000256" key="3">
    <source>
        <dbReference type="ARBA" id="ARBA00022692"/>
    </source>
</evidence>
<evidence type="ECO:0000256" key="6">
    <source>
        <dbReference type="SAM" id="Phobius"/>
    </source>
</evidence>
<comment type="caution">
    <text evidence="8">The sequence shown here is derived from an EMBL/GenBank/DDBJ whole genome shotgun (WGS) entry which is preliminary data.</text>
</comment>
<dbReference type="Gene3D" id="3.60.15.10">
    <property type="entry name" value="Ribonuclease Z/Hydroxyacylglutathione hydrolase-like"/>
    <property type="match status" value="1"/>
</dbReference>
<feature type="transmembrane region" description="Helical" evidence="6">
    <location>
        <begin position="450"/>
        <end position="474"/>
    </location>
</feature>
<dbReference type="SMART" id="SM00849">
    <property type="entry name" value="Lactamase_B"/>
    <property type="match status" value="1"/>
</dbReference>
<dbReference type="CDD" id="cd07731">
    <property type="entry name" value="ComA-like_MBL-fold"/>
    <property type="match status" value="1"/>
</dbReference>
<dbReference type="PANTHER" id="PTHR30619:SF1">
    <property type="entry name" value="RECOMBINATION PROTEIN 2"/>
    <property type="match status" value="1"/>
</dbReference>
<feature type="transmembrane region" description="Helical" evidence="6">
    <location>
        <begin position="39"/>
        <end position="60"/>
    </location>
</feature>
<reference evidence="8 9" key="1">
    <citation type="journal article" date="2016" name="Int. J. Syst. Evol. Microbiol.">
        <title>Lysobacter erysipheiresistens sp. nov., an antagonist of powdery mildew, isolated from tobacco-cultivated soil.</title>
        <authorList>
            <person name="Xie B."/>
            <person name="Li T."/>
            <person name="Lin X."/>
            <person name="Wang C.J."/>
            <person name="Chen Y.J."/>
            <person name="Liu W.J."/>
            <person name="Zhao Z.W."/>
        </authorList>
    </citation>
    <scope>NUCLEOTIDE SEQUENCE [LARGE SCALE GENOMIC DNA]</scope>
    <source>
        <strain evidence="8 9">RS-LYSO-3</strain>
    </source>
</reference>
<dbReference type="PANTHER" id="PTHR30619">
    <property type="entry name" value="DNA INTERNALIZATION/COMPETENCE PROTEIN COMEC/REC2"/>
    <property type="match status" value="1"/>
</dbReference>
<dbReference type="InterPro" id="IPR036866">
    <property type="entry name" value="RibonucZ/Hydroxyglut_hydro"/>
</dbReference>
<dbReference type="InterPro" id="IPR052159">
    <property type="entry name" value="Competence_DNA_uptake"/>
</dbReference>
<dbReference type="RefSeq" id="WP_332617809.1">
    <property type="nucleotide sequence ID" value="NZ_JAXGFP010000006.1"/>
</dbReference>
<keyword evidence="3 6" id="KW-0812">Transmembrane</keyword>
<comment type="subcellular location">
    <subcellularLocation>
        <location evidence="1">Cell membrane</location>
        <topology evidence="1">Multi-pass membrane protein</topology>
    </subcellularLocation>
</comment>
<dbReference type="InterPro" id="IPR001279">
    <property type="entry name" value="Metallo-B-lactamas"/>
</dbReference>
<feature type="transmembrane region" description="Helical" evidence="6">
    <location>
        <begin position="371"/>
        <end position="393"/>
    </location>
</feature>
<dbReference type="NCBIfam" id="TIGR00360">
    <property type="entry name" value="ComEC_N-term"/>
    <property type="match status" value="1"/>
</dbReference>
<keyword evidence="2" id="KW-1003">Cell membrane</keyword>